<dbReference type="Gene3D" id="3.40.140.10">
    <property type="entry name" value="Cytidine Deaminase, domain 2"/>
    <property type="match status" value="1"/>
</dbReference>
<keyword evidence="7" id="KW-1185">Reference proteome</keyword>
<dbReference type="InterPro" id="IPR016193">
    <property type="entry name" value="Cytidine_deaminase-like"/>
</dbReference>
<evidence type="ECO:0000256" key="4">
    <source>
        <dbReference type="ARBA" id="ARBA00022833"/>
    </source>
</evidence>
<dbReference type="KEGG" id="nwa:Nwat_1163"/>
<dbReference type="GO" id="GO:0046872">
    <property type="term" value="F:metal ion binding"/>
    <property type="evidence" value="ECO:0007669"/>
    <property type="project" value="UniProtKB-KW"/>
</dbReference>
<dbReference type="PROSITE" id="PS51747">
    <property type="entry name" value="CYT_DCMP_DEAMINASES_2"/>
    <property type="match status" value="1"/>
</dbReference>
<dbReference type="GO" id="GO:0047974">
    <property type="term" value="F:guanosine deaminase activity"/>
    <property type="evidence" value="ECO:0007669"/>
    <property type="project" value="TreeGrafter"/>
</dbReference>
<evidence type="ECO:0000313" key="6">
    <source>
        <dbReference type="EMBL" id="ADJ28097.1"/>
    </source>
</evidence>
<evidence type="ECO:0000256" key="2">
    <source>
        <dbReference type="ARBA" id="ARBA00022723"/>
    </source>
</evidence>
<dbReference type="SUPFAM" id="SSF53927">
    <property type="entry name" value="Cytidine deaminase-like"/>
    <property type="match status" value="1"/>
</dbReference>
<comment type="similarity">
    <text evidence="1">Belongs to the cytidine and deoxycytidylate deaminase family.</text>
</comment>
<dbReference type="RefSeq" id="WP_013220197.1">
    <property type="nucleotide sequence ID" value="NC_014315.1"/>
</dbReference>
<dbReference type="HOGENOM" id="CLU_025810_5_2_6"/>
<protein>
    <submittedName>
        <fullName evidence="6">CMP/dCMP deaminase zinc-binding protein</fullName>
    </submittedName>
</protein>
<dbReference type="PANTHER" id="PTHR11079:SF161">
    <property type="entry name" value="CMP_DCMP-TYPE DEAMINASE DOMAIN-CONTAINING PROTEIN"/>
    <property type="match status" value="1"/>
</dbReference>
<evidence type="ECO:0000313" key="7">
    <source>
        <dbReference type="Proteomes" id="UP000000393"/>
    </source>
</evidence>
<dbReference type="AlphaFoldDB" id="D8K5C0"/>
<keyword evidence="2" id="KW-0479">Metal-binding</keyword>
<reference evidence="6 7" key="1">
    <citation type="submission" date="2010-06" db="EMBL/GenBank/DDBJ databases">
        <title>Complete sequence of chromosome of Nitrosococcus watsoni C-113.</title>
        <authorList>
            <consortium name="US DOE Joint Genome Institute"/>
            <person name="Lucas S."/>
            <person name="Copeland A."/>
            <person name="Lapidus A."/>
            <person name="Cheng J.-F."/>
            <person name="Bruce D."/>
            <person name="Goodwin L."/>
            <person name="Pitluck S."/>
            <person name="Malfatti S.A."/>
            <person name="Chain P.S.G."/>
            <person name="Land M."/>
            <person name="Hauser L."/>
            <person name="Kyrpides N."/>
            <person name="Ivanova N."/>
            <person name="Cambell M.A."/>
            <person name="Heidelberg J.F."/>
            <person name="Klotz M.G."/>
            <person name="Woyke T."/>
        </authorList>
    </citation>
    <scope>NUCLEOTIDE SEQUENCE [LARGE SCALE GENOMIC DNA]</scope>
    <source>
        <strain evidence="6 7">C-113</strain>
    </source>
</reference>
<gene>
    <name evidence="6" type="ordered locus">Nwat_1163</name>
</gene>
<dbReference type="STRING" id="105559.Nwat_1163"/>
<dbReference type="PANTHER" id="PTHR11079">
    <property type="entry name" value="CYTOSINE DEAMINASE FAMILY MEMBER"/>
    <property type="match status" value="1"/>
</dbReference>
<evidence type="ECO:0000259" key="5">
    <source>
        <dbReference type="PROSITE" id="PS51747"/>
    </source>
</evidence>
<organism evidence="6 7">
    <name type="scientific">Nitrosococcus watsoni (strain C-113)</name>
    <dbReference type="NCBI Taxonomy" id="105559"/>
    <lineage>
        <taxon>Bacteria</taxon>
        <taxon>Pseudomonadati</taxon>
        <taxon>Pseudomonadota</taxon>
        <taxon>Gammaproteobacteria</taxon>
        <taxon>Chromatiales</taxon>
        <taxon>Chromatiaceae</taxon>
        <taxon>Nitrosococcus</taxon>
    </lineage>
</organism>
<dbReference type="Proteomes" id="UP000000393">
    <property type="component" value="Chromosome"/>
</dbReference>
<proteinExistence type="inferred from homology"/>
<dbReference type="CDD" id="cd01285">
    <property type="entry name" value="nucleoside_deaminase"/>
    <property type="match status" value="1"/>
</dbReference>
<dbReference type="Pfam" id="PF00383">
    <property type="entry name" value="dCMP_cyt_deam_1"/>
    <property type="match status" value="1"/>
</dbReference>
<sequence length="155" mass="17217">MHARFMAEAISLASKGMGDGLGGPFGAVVVRDGEILGRACNDVIALRDPTAHAEVQAIRMACRNLNDFHLEGCTLYCSCEPCPMCLGAAYWARIARIYYAAGQEDAAHIGFDDAAIYSELSLEPGRRRIPMFQLMRNEVLEVFARWQEKPDRTLY</sequence>
<keyword evidence="4" id="KW-0862">Zinc</keyword>
<dbReference type="EMBL" id="CP002086">
    <property type="protein sequence ID" value="ADJ28097.1"/>
    <property type="molecule type" value="Genomic_DNA"/>
</dbReference>
<dbReference type="OrthoDB" id="9802676at2"/>
<accession>D8K5C0</accession>
<evidence type="ECO:0000256" key="3">
    <source>
        <dbReference type="ARBA" id="ARBA00022801"/>
    </source>
</evidence>
<feature type="domain" description="CMP/dCMP-type deaminase" evidence="5">
    <location>
        <begin position="1"/>
        <end position="122"/>
    </location>
</feature>
<dbReference type="FunFam" id="3.40.140.10:FF:000011">
    <property type="entry name" value="tRNA-specific adenosine deaminase"/>
    <property type="match status" value="1"/>
</dbReference>
<dbReference type="InterPro" id="IPR002125">
    <property type="entry name" value="CMP_dCMP_dom"/>
</dbReference>
<evidence type="ECO:0000256" key="1">
    <source>
        <dbReference type="ARBA" id="ARBA00006576"/>
    </source>
</evidence>
<dbReference type="GO" id="GO:0006152">
    <property type="term" value="P:purine nucleoside catabolic process"/>
    <property type="evidence" value="ECO:0007669"/>
    <property type="project" value="TreeGrafter"/>
</dbReference>
<name>D8K5C0_NITWC</name>
<keyword evidence="3" id="KW-0378">Hydrolase</keyword>
<dbReference type="eggNOG" id="COG0590">
    <property type="taxonomic scope" value="Bacteria"/>
</dbReference>